<evidence type="ECO:0000313" key="1">
    <source>
        <dbReference type="EMBL" id="BBC60892.1"/>
    </source>
</evidence>
<protein>
    <submittedName>
        <fullName evidence="1">Uncharacterized protein</fullName>
    </submittedName>
</protein>
<proteinExistence type="predicted"/>
<name>A0A2Z5Y1Z3_9ENTE</name>
<dbReference type="AlphaFoldDB" id="A0A2Z5Y1Z3"/>
<gene>
    <name evidence="1" type="ORF">DAT561_0776</name>
</gene>
<dbReference type="GeneID" id="57043326"/>
<accession>A0A2Z5Y1Z3</accession>
<dbReference type="OMA" id="RLPMWNI"/>
<evidence type="ECO:0000313" key="2">
    <source>
        <dbReference type="Proteomes" id="UP000269226"/>
    </source>
</evidence>
<reference evidence="1 2" key="1">
    <citation type="submission" date="2018-01" db="EMBL/GenBank/DDBJ databases">
        <title>Whole genome sequence of Melissococcus plutonius DAT561.</title>
        <authorList>
            <person name="Okumura K."/>
            <person name="Takamatsu D."/>
            <person name="Okura M."/>
        </authorList>
    </citation>
    <scope>NUCLEOTIDE SEQUENCE [LARGE SCALE GENOMIC DNA]</scope>
    <source>
        <strain evidence="1 2">DAT561</strain>
    </source>
</reference>
<sequence>MKNNNSYKLSKKKRRISLAIGIAMLFVLFASTSKIQQNIRQAQIQELMPLTVKTTKIHYANYELVNNLIKNKKTVTILFSDPKTSNYDKIMAIFNDKKQIKAFNHRIYICPIVYQKKEIIEKYQLKHNESIAVFYENGQQKNSLSIDESIDLNMALIPELNLLPMTGDSLKN</sequence>
<dbReference type="EMBL" id="AP018492">
    <property type="protein sequence ID" value="BBC60892.1"/>
    <property type="molecule type" value="Genomic_DNA"/>
</dbReference>
<dbReference type="RefSeq" id="WP_013774067.1">
    <property type="nucleotide sequence ID" value="NZ_AP018492.1"/>
</dbReference>
<organism evidence="1 2">
    <name type="scientific">Melissococcus plutonius</name>
    <dbReference type="NCBI Taxonomy" id="33970"/>
    <lineage>
        <taxon>Bacteria</taxon>
        <taxon>Bacillati</taxon>
        <taxon>Bacillota</taxon>
        <taxon>Bacilli</taxon>
        <taxon>Lactobacillales</taxon>
        <taxon>Enterococcaceae</taxon>
        <taxon>Melissococcus</taxon>
    </lineage>
</organism>
<dbReference type="Proteomes" id="UP000269226">
    <property type="component" value="Chromosome"/>
</dbReference>